<evidence type="ECO:0000313" key="2">
    <source>
        <dbReference type="EMBL" id="GAT57046.1"/>
    </source>
</evidence>
<sequence length="482" mass="51992">MPHALSLAEKAEEQTPALAVFDQAGCCVGLGAWDSRLRSEDRPATSVYRLPLPHPQPPPDPPRPHTSRTGTTTFDCVLAIDCQCRHRRPGRCAACPAVSGLRVLVPASYCIDRCMSSSAARMNGPCRARANGPGPGGRHGDSDVVRGQPDGFGGSRGAAGCCSAAAAFLAACGSRALAGDTIVVRRLGVGGRLAQGGSPGHFRRPTAGESMSSGALLDLVRPLLHFSLPFLHLSEAAVTAKLPQRPYRRLGTRFYGGYNTPHLGVPSPRCPTLPSDRPYTRIARERRCRLAFGSGATPAGGGCADYRRRRGLRIAATGPCRAFSHVVSLPPPWRASERCGDRGRDGLDEERESHHGRCMRAVYGCQWYRRDVDLGAGASDLSCSILRVTDVSLPRIGFPSKRRDADGDRFRRRRDRDSSALLGGPRRASAQRDTTVSAHSRRTLTREKTSRDARRLRLDNSRPCFGVPTRDSAHSLAHSPTS</sequence>
<feature type="region of interest" description="Disordered" evidence="1">
    <location>
        <begin position="396"/>
        <end position="482"/>
    </location>
</feature>
<dbReference type="EMBL" id="DF849382">
    <property type="protein sequence ID" value="GAT57046.1"/>
    <property type="molecule type" value="Genomic_DNA"/>
</dbReference>
<dbReference type="Proteomes" id="UP000815677">
    <property type="component" value="Unassembled WGS sequence"/>
</dbReference>
<keyword evidence="3" id="KW-1185">Reference proteome</keyword>
<evidence type="ECO:0000256" key="1">
    <source>
        <dbReference type="SAM" id="MobiDB-lite"/>
    </source>
</evidence>
<name>A0ABQ0M139_MYCCL</name>
<feature type="compositionally biased region" description="Pro residues" evidence="1">
    <location>
        <begin position="52"/>
        <end position="61"/>
    </location>
</feature>
<feature type="compositionally biased region" description="Basic and acidic residues" evidence="1">
    <location>
        <begin position="444"/>
        <end position="460"/>
    </location>
</feature>
<accession>A0ABQ0M139</accession>
<feature type="region of interest" description="Disordered" evidence="1">
    <location>
        <begin position="126"/>
        <end position="149"/>
    </location>
</feature>
<proteinExistence type="predicted"/>
<feature type="region of interest" description="Disordered" evidence="1">
    <location>
        <begin position="47"/>
        <end position="69"/>
    </location>
</feature>
<evidence type="ECO:0000313" key="3">
    <source>
        <dbReference type="Proteomes" id="UP000815677"/>
    </source>
</evidence>
<protein>
    <submittedName>
        <fullName evidence="2">Uncharacterized protein</fullName>
    </submittedName>
</protein>
<organism evidence="2 3">
    <name type="scientific">Mycena chlorophos</name>
    <name type="common">Agaric fungus</name>
    <name type="synonym">Agaricus chlorophos</name>
    <dbReference type="NCBI Taxonomy" id="658473"/>
    <lineage>
        <taxon>Eukaryota</taxon>
        <taxon>Fungi</taxon>
        <taxon>Dikarya</taxon>
        <taxon>Basidiomycota</taxon>
        <taxon>Agaricomycotina</taxon>
        <taxon>Agaricomycetes</taxon>
        <taxon>Agaricomycetidae</taxon>
        <taxon>Agaricales</taxon>
        <taxon>Marasmiineae</taxon>
        <taxon>Mycenaceae</taxon>
        <taxon>Mycena</taxon>
    </lineage>
</organism>
<gene>
    <name evidence="2" type="ORF">MCHLO_13629</name>
</gene>
<reference evidence="2" key="1">
    <citation type="submission" date="2014-09" db="EMBL/GenBank/DDBJ databases">
        <title>Genome sequence of the luminous mushroom Mycena chlorophos for searching fungal bioluminescence genes.</title>
        <authorList>
            <person name="Tanaka Y."/>
            <person name="Kasuga D."/>
            <person name="Oba Y."/>
            <person name="Hase S."/>
            <person name="Sato K."/>
            <person name="Oba Y."/>
            <person name="Sakakibara Y."/>
        </authorList>
    </citation>
    <scope>NUCLEOTIDE SEQUENCE</scope>
</reference>